<dbReference type="Pfam" id="PF00657">
    <property type="entry name" value="Lipase_GDSL"/>
    <property type="match status" value="1"/>
</dbReference>
<evidence type="ECO:0000256" key="1">
    <source>
        <dbReference type="SAM" id="SignalP"/>
    </source>
</evidence>
<evidence type="ECO:0000313" key="2">
    <source>
        <dbReference type="EMBL" id="GAA5817713.1"/>
    </source>
</evidence>
<dbReference type="PANTHER" id="PTHR21325">
    <property type="entry name" value="PHOSPHOLIPASE B, PLB1"/>
    <property type="match status" value="1"/>
</dbReference>
<organism evidence="2 3">
    <name type="scientific">Mucor flavus</name>
    <dbReference type="NCBI Taxonomy" id="439312"/>
    <lineage>
        <taxon>Eukaryota</taxon>
        <taxon>Fungi</taxon>
        <taxon>Fungi incertae sedis</taxon>
        <taxon>Mucoromycota</taxon>
        <taxon>Mucoromycotina</taxon>
        <taxon>Mucoromycetes</taxon>
        <taxon>Mucorales</taxon>
        <taxon>Mucorineae</taxon>
        <taxon>Mucoraceae</taxon>
        <taxon>Mucor</taxon>
    </lineage>
</organism>
<protein>
    <submittedName>
        <fullName evidence="2">Uncharacterized protein</fullName>
    </submittedName>
</protein>
<feature type="chain" id="PRO_5046848474" evidence="1">
    <location>
        <begin position="22"/>
        <end position="381"/>
    </location>
</feature>
<dbReference type="SUPFAM" id="SSF52266">
    <property type="entry name" value="SGNH hydrolase"/>
    <property type="match status" value="1"/>
</dbReference>
<feature type="signal peptide" evidence="1">
    <location>
        <begin position="1"/>
        <end position="21"/>
    </location>
</feature>
<keyword evidence="1" id="KW-0732">Signal</keyword>
<dbReference type="InterPro" id="IPR036514">
    <property type="entry name" value="SGNH_hydro_sf"/>
</dbReference>
<reference evidence="2 3" key="1">
    <citation type="submission" date="2024-04" db="EMBL/GenBank/DDBJ databases">
        <title>genome sequences of Mucor flavus KT1a and Helicostylum pulchrum KT1b strains isolated from the surface of a dry-aged beef.</title>
        <authorList>
            <person name="Toyotome T."/>
            <person name="Hosono M."/>
            <person name="Torimaru M."/>
            <person name="Fukuda K."/>
            <person name="Mikami N."/>
        </authorList>
    </citation>
    <scope>NUCLEOTIDE SEQUENCE [LARGE SCALE GENOMIC DNA]</scope>
    <source>
        <strain evidence="2 3">KT1a</strain>
    </source>
</reference>
<accession>A0ABP9ZF26</accession>
<name>A0ABP9ZF26_9FUNG</name>
<gene>
    <name evidence="2" type="ORF">MFLAVUS_011264</name>
</gene>
<dbReference type="Gene3D" id="3.40.50.1110">
    <property type="entry name" value="SGNH hydrolase"/>
    <property type="match status" value="1"/>
</dbReference>
<dbReference type="EMBL" id="BAABUK010000048">
    <property type="protein sequence ID" value="GAA5817713.1"/>
    <property type="molecule type" value="Genomic_DNA"/>
</dbReference>
<dbReference type="Proteomes" id="UP001473302">
    <property type="component" value="Unassembled WGS sequence"/>
</dbReference>
<sequence length="381" mass="42586">MLKPIIILLLVLTALTTFSVALNVTSIDKCPTLIPRNPPTDVNDLRVDDIKVIGALGDSVTAGLGIKGFNKSPNIIGNLLSAIQEYRGLSYSAGGDEDAFTIANYIKHYQPNLLGSSVGQRTKRFEICIWANAFLFLGDNCFASNDGFHDQLNAALSSATAMNLDKELNYLIKTMKSMRSIDYENDWKMINIQIGSNDMCDSCKESYQDRASSERYGEYVEAAVDKIHTNIPRVIVNLIGNYNISGVFPLTANYPDYCAIRNDGSGNGCACASTPEGLDKMKKLNIAYDRKLIAISNKYKKINSKSFAVIYQHNRYDLPNFSMEFFSTLDCFHPSLKGHQWTSKVIWNQIFVPESQKPNLLLFDENETIHCPSNSDRIITY</sequence>
<dbReference type="InterPro" id="IPR038885">
    <property type="entry name" value="PLB1"/>
</dbReference>
<comment type="caution">
    <text evidence="2">The sequence shown here is derived from an EMBL/GenBank/DDBJ whole genome shotgun (WGS) entry which is preliminary data.</text>
</comment>
<dbReference type="PANTHER" id="PTHR21325:SF31">
    <property type="entry name" value="GH22081P-RELATED"/>
    <property type="match status" value="1"/>
</dbReference>
<evidence type="ECO:0000313" key="3">
    <source>
        <dbReference type="Proteomes" id="UP001473302"/>
    </source>
</evidence>
<proteinExistence type="predicted"/>
<dbReference type="InterPro" id="IPR001087">
    <property type="entry name" value="GDSL"/>
</dbReference>
<keyword evidence="3" id="KW-1185">Reference proteome</keyword>